<protein>
    <submittedName>
        <fullName evidence="2">DUF262 domain-containing protein</fullName>
    </submittedName>
</protein>
<dbReference type="PANTHER" id="PTHR39639">
    <property type="entry name" value="CHROMOSOME 16, WHOLE GENOME SHOTGUN SEQUENCE"/>
    <property type="match status" value="1"/>
</dbReference>
<dbReference type="Pfam" id="PF03235">
    <property type="entry name" value="GmrSD_N"/>
    <property type="match status" value="1"/>
</dbReference>
<gene>
    <name evidence="2" type="ORF">H8L32_26395</name>
</gene>
<organism evidence="2 3">
    <name type="scientific">Undibacterium hunanense</name>
    <dbReference type="NCBI Taxonomy" id="2762292"/>
    <lineage>
        <taxon>Bacteria</taxon>
        <taxon>Pseudomonadati</taxon>
        <taxon>Pseudomonadota</taxon>
        <taxon>Betaproteobacteria</taxon>
        <taxon>Burkholderiales</taxon>
        <taxon>Oxalobacteraceae</taxon>
        <taxon>Undibacterium</taxon>
    </lineage>
</organism>
<dbReference type="PANTHER" id="PTHR39639:SF1">
    <property type="entry name" value="DUF262 DOMAIN-CONTAINING PROTEIN"/>
    <property type="match status" value="1"/>
</dbReference>
<dbReference type="Proteomes" id="UP000650424">
    <property type="component" value="Unassembled WGS sequence"/>
</dbReference>
<dbReference type="InterPro" id="IPR004919">
    <property type="entry name" value="GmrSD_N"/>
</dbReference>
<name>A0ABR6ZYU0_9BURK</name>
<evidence type="ECO:0000259" key="1">
    <source>
        <dbReference type="Pfam" id="PF03235"/>
    </source>
</evidence>
<keyword evidence="3" id="KW-1185">Reference proteome</keyword>
<comment type="caution">
    <text evidence="2">The sequence shown here is derived from an EMBL/GenBank/DDBJ whole genome shotgun (WGS) entry which is preliminary data.</text>
</comment>
<feature type="domain" description="GmrSD restriction endonucleases N-terminal" evidence="1">
    <location>
        <begin position="58"/>
        <end position="190"/>
    </location>
</feature>
<reference evidence="2 3" key="1">
    <citation type="submission" date="2020-08" db="EMBL/GenBank/DDBJ databases">
        <title>Novel species isolated from subtropical streams in China.</title>
        <authorList>
            <person name="Lu H."/>
        </authorList>
    </citation>
    <scope>NUCLEOTIDE SEQUENCE [LARGE SCALE GENOMIC DNA]</scope>
    <source>
        <strain evidence="2 3">CY18W</strain>
    </source>
</reference>
<dbReference type="RefSeq" id="WP_186950856.1">
    <property type="nucleotide sequence ID" value="NZ_JACOGF010000023.1"/>
</dbReference>
<evidence type="ECO:0000313" key="2">
    <source>
        <dbReference type="EMBL" id="MBC3921022.1"/>
    </source>
</evidence>
<sequence length="375" mass="43111">MTDLPEIVQNGTAADVEVEIDDPNLGITRPFDPDKIKVNTIPALIDGIIKRIDFKEIDLAPAFQRKARLWDIGRKSRLIESLLLKIPLPVFYVASDGEDRWSVVDGIQRMTTIYDFVKNVFVLQDLEYLTKLNGSTFEQLPRPLQRRIEETQLIMNLIQDGTPEEVMINIFKRINTGGMELTAQEIRNALNKGVVREFLQEVAKAREFSTATTNPVNDTRMQAQEMVLRFFAFYLHPWQEYASKNDGLDKFLTQTMRELNTLSEAERGDLDKKFRQAMDCSRAIFGGDTFRKPQMDGRRKPINKALFETWSVNLAHCAPEQQADLILKKDILIDSFKHLMEDDEFNTSISSSTAASTRVEIRFSRVEQLIKETLK</sequence>
<evidence type="ECO:0000313" key="3">
    <source>
        <dbReference type="Proteomes" id="UP000650424"/>
    </source>
</evidence>
<proteinExistence type="predicted"/>
<dbReference type="EMBL" id="JACOGF010000023">
    <property type="protein sequence ID" value="MBC3921022.1"/>
    <property type="molecule type" value="Genomic_DNA"/>
</dbReference>
<accession>A0ABR6ZYU0</accession>